<dbReference type="PANTHER" id="PTHR10655:SF17">
    <property type="entry name" value="LYSOPHOSPHOLIPASE-LIKE PROTEIN 1"/>
    <property type="match status" value="1"/>
</dbReference>
<dbReference type="Pfam" id="PF02230">
    <property type="entry name" value="Abhydrolase_2"/>
    <property type="match status" value="1"/>
</dbReference>
<protein>
    <submittedName>
        <fullName evidence="4">Phospholipase/carboxylesterase</fullName>
    </submittedName>
</protein>
<dbReference type="InterPro" id="IPR029058">
    <property type="entry name" value="AB_hydrolase_fold"/>
</dbReference>
<gene>
    <name evidence="4" type="ORF">HNR53_002106</name>
</gene>
<evidence type="ECO:0000256" key="1">
    <source>
        <dbReference type="ARBA" id="ARBA00006499"/>
    </source>
</evidence>
<dbReference type="AlphaFoldDB" id="A0A7X0HT87"/>
<dbReference type="PANTHER" id="PTHR10655">
    <property type="entry name" value="LYSOPHOSPHOLIPASE-RELATED"/>
    <property type="match status" value="1"/>
</dbReference>
<feature type="domain" description="Phospholipase/carboxylesterase/thioesterase" evidence="3">
    <location>
        <begin position="26"/>
        <end position="203"/>
    </location>
</feature>
<evidence type="ECO:0000256" key="2">
    <source>
        <dbReference type="ARBA" id="ARBA00022801"/>
    </source>
</evidence>
<evidence type="ECO:0000313" key="5">
    <source>
        <dbReference type="Proteomes" id="UP000531594"/>
    </source>
</evidence>
<evidence type="ECO:0000313" key="4">
    <source>
        <dbReference type="EMBL" id="MBB6445487.1"/>
    </source>
</evidence>
<proteinExistence type="inferred from homology"/>
<name>A0A7X0HT87_9BACI</name>
<comment type="caution">
    <text evidence="4">The sequence shown here is derived from an EMBL/GenBank/DDBJ whole genome shotgun (WGS) entry which is preliminary data.</text>
</comment>
<reference evidence="4 5" key="1">
    <citation type="submission" date="2020-08" db="EMBL/GenBank/DDBJ databases">
        <title>Genomic Encyclopedia of Type Strains, Phase IV (KMG-IV): sequencing the most valuable type-strain genomes for metagenomic binning, comparative biology and taxonomic classification.</title>
        <authorList>
            <person name="Goeker M."/>
        </authorList>
    </citation>
    <scope>NUCLEOTIDE SEQUENCE [LARGE SCALE GENOMIC DNA]</scope>
    <source>
        <strain evidence="4 5">DSM 5391</strain>
    </source>
</reference>
<accession>A0A7X0HT87</accession>
<dbReference type="Gene3D" id="3.40.50.1820">
    <property type="entry name" value="alpha/beta hydrolase"/>
    <property type="match status" value="1"/>
</dbReference>
<comment type="similarity">
    <text evidence="1">Belongs to the AB hydrolase superfamily. AB hydrolase 2 family.</text>
</comment>
<keyword evidence="5" id="KW-1185">Reference proteome</keyword>
<sequence>MMKMEAPLVYELRKPRQIDPNQIYPALFLMHGMGSNEQNMLPLTEGLEEKFFIFSIRGPIPQPPGFAFFTIEGYGKPHREVFDEAIGRVTEFIDYAAMQYPIDQEQLYLLGFSQGAILSMSLSLVLGSRIKGIVALSGYIPKFVREKEDTDVSGLAAFVSHGKFDQVLPYDWGLEAQEFLKEKGASVTFQTYSNLHTVSTQNQKDYTEWLFTQLKSDKGGKES</sequence>
<dbReference type="InterPro" id="IPR050565">
    <property type="entry name" value="LYPA1-2/EST-like"/>
</dbReference>
<organism evidence="4 5">
    <name type="scientific">Bacillus benzoevorans</name>
    <dbReference type="NCBI Taxonomy" id="1456"/>
    <lineage>
        <taxon>Bacteria</taxon>
        <taxon>Bacillati</taxon>
        <taxon>Bacillota</taxon>
        <taxon>Bacilli</taxon>
        <taxon>Bacillales</taxon>
        <taxon>Bacillaceae</taxon>
        <taxon>Bacillus</taxon>
    </lineage>
</organism>
<dbReference type="EMBL" id="JACHGK010000006">
    <property type="protein sequence ID" value="MBB6445487.1"/>
    <property type="molecule type" value="Genomic_DNA"/>
</dbReference>
<dbReference type="SUPFAM" id="SSF53474">
    <property type="entry name" value="alpha/beta-Hydrolases"/>
    <property type="match status" value="1"/>
</dbReference>
<dbReference type="GO" id="GO:0016787">
    <property type="term" value="F:hydrolase activity"/>
    <property type="evidence" value="ECO:0007669"/>
    <property type="project" value="UniProtKB-KW"/>
</dbReference>
<evidence type="ECO:0000259" key="3">
    <source>
        <dbReference type="Pfam" id="PF02230"/>
    </source>
</evidence>
<dbReference type="InterPro" id="IPR003140">
    <property type="entry name" value="PLipase/COase/thioEstase"/>
</dbReference>
<dbReference type="Proteomes" id="UP000531594">
    <property type="component" value="Unassembled WGS sequence"/>
</dbReference>
<keyword evidence="2" id="KW-0378">Hydrolase</keyword>